<dbReference type="Gene3D" id="3.40.50.300">
    <property type="entry name" value="P-loop containing nucleotide triphosphate hydrolases"/>
    <property type="match status" value="1"/>
</dbReference>
<dbReference type="InterPro" id="IPR017871">
    <property type="entry name" value="ABC_transporter-like_CS"/>
</dbReference>
<protein>
    <recommendedName>
        <fullName evidence="10">ABC transporter domain-containing protein</fullName>
    </recommendedName>
</protein>
<dbReference type="InterPro" id="IPR003439">
    <property type="entry name" value="ABC_transporter-like_ATP-bd"/>
</dbReference>
<evidence type="ECO:0000256" key="7">
    <source>
        <dbReference type="ARBA" id="ARBA00023136"/>
    </source>
</evidence>
<accession>A0A830H4K1</accession>
<name>A0A830H4K1_9CHLO</name>
<dbReference type="PROSITE" id="PS50893">
    <property type="entry name" value="ABC_TRANSPORTER_2"/>
    <property type="match status" value="1"/>
</dbReference>
<evidence type="ECO:0000259" key="10">
    <source>
        <dbReference type="PROSITE" id="PS50893"/>
    </source>
</evidence>
<dbReference type="SUPFAM" id="SSF52540">
    <property type="entry name" value="P-loop containing nucleoside triphosphate hydrolases"/>
    <property type="match status" value="1"/>
</dbReference>
<keyword evidence="2" id="KW-0813">Transport</keyword>
<gene>
    <name evidence="11" type="ORF">PPROV_000021800</name>
</gene>
<dbReference type="AlphaFoldDB" id="A0A830H4K1"/>
<comment type="caution">
    <text evidence="11">The sequence shown here is derived from an EMBL/GenBank/DDBJ whole genome shotgun (WGS) entry which is preliminary data.</text>
</comment>
<dbReference type="GO" id="GO:0140359">
    <property type="term" value="F:ABC-type transporter activity"/>
    <property type="evidence" value="ECO:0007669"/>
    <property type="project" value="InterPro"/>
</dbReference>
<dbReference type="InterPro" id="IPR027417">
    <property type="entry name" value="P-loop_NTPase"/>
</dbReference>
<evidence type="ECO:0000256" key="5">
    <source>
        <dbReference type="ARBA" id="ARBA00022840"/>
    </source>
</evidence>
<dbReference type="Pfam" id="PF01061">
    <property type="entry name" value="ABC2_membrane"/>
    <property type="match status" value="1"/>
</dbReference>
<feature type="region of interest" description="Disordered" evidence="8">
    <location>
        <begin position="373"/>
        <end position="393"/>
    </location>
</feature>
<keyword evidence="6 9" id="KW-1133">Transmembrane helix</keyword>
<feature type="compositionally biased region" description="Low complexity" evidence="8">
    <location>
        <begin position="493"/>
        <end position="503"/>
    </location>
</feature>
<evidence type="ECO:0000256" key="2">
    <source>
        <dbReference type="ARBA" id="ARBA00022448"/>
    </source>
</evidence>
<sequence>MQMESAHNHVQLTQVKKDGTPRQRVVKAHNEVRVSARGNSKKLGLLVTLEHVSCTLHVGWPILCGWRQEKTEPTVRRCDSTPLPSSRPAMVLDDVESATNAVPPSPPPPPPYQQQQQQQGCLRLRQQQIQVLTDVTVAFEPGHLTALLGPSGSGKTTLLDVTSGRKTRGRVSGAIRFSGVVPTNALLKRETAYVEQSDTLIPALTVTEMLMYQSELKRGTSEGLGPKRERVNDLMERLGLLACASTKIGSYLDRGISGGQARRVNIALALVTDPSVLFLDEPTSGLDSTTSFEVCGILRGIADGGRTVISTIHSPSAEAFRLFDDVALLARGGRVAYFGAVSRSLDFVEEKLAESRLSSECSNSSDVEDFDVVDDEESNGNNGRSLSKAPSNGSLGQVSIAEVLLVSVADREAADALCDAYATSALATSNLHRIKVLLGALPKDKQGLVALYGRRAAKTLLRAEQELIISTSSSPFSIIMGDGETSDRSDAQSDSSTGTSITTSTSNVSVRKVATSPSIWRKTRRRFCQFFRRETHTSSLTATRVMLKYRMWANLKDVRWVAARCAPLFFAFVVSSLFYQSATDVDARGLMNTSALLFMVAALPALAAGGYMPSIVEERGLFYRERADGCYSTGAYLIYKLLEEGVMTCVMTTSFAVIIFYSVNAQGSVLYFILTCLVTAFVGVVLAYLVAALCPTANAANTVLPVYITVHLFVIGLLLDPLPVYARWFADVAFLRYTWRGLMLNQFGEGGMKNPLFGFGGILEFYHLDESVMTMWEQLGMVGVFFFFYLIATYMALAYVRHIKR</sequence>
<dbReference type="InterPro" id="IPR050352">
    <property type="entry name" value="ABCG_transporters"/>
</dbReference>
<keyword evidence="4" id="KW-0547">Nucleotide-binding</keyword>
<dbReference type="PROSITE" id="PS00211">
    <property type="entry name" value="ABC_TRANSPORTER_1"/>
    <property type="match status" value="1"/>
</dbReference>
<feature type="region of interest" description="Disordered" evidence="8">
    <location>
        <begin position="483"/>
        <end position="503"/>
    </location>
</feature>
<dbReference type="SMART" id="SM00382">
    <property type="entry name" value="AAA"/>
    <property type="match status" value="1"/>
</dbReference>
<evidence type="ECO:0000256" key="3">
    <source>
        <dbReference type="ARBA" id="ARBA00022692"/>
    </source>
</evidence>
<evidence type="ECO:0000256" key="8">
    <source>
        <dbReference type="SAM" id="MobiDB-lite"/>
    </source>
</evidence>
<keyword evidence="7 9" id="KW-0472">Membrane</keyword>
<evidence type="ECO:0000256" key="6">
    <source>
        <dbReference type="ARBA" id="ARBA00022989"/>
    </source>
</evidence>
<dbReference type="Proteomes" id="UP000660262">
    <property type="component" value="Unassembled WGS sequence"/>
</dbReference>
<feature type="transmembrane region" description="Helical" evidence="9">
    <location>
        <begin position="645"/>
        <end position="663"/>
    </location>
</feature>
<dbReference type="EMBL" id="BNJQ01000001">
    <property type="protein sequence ID" value="GHP01462.1"/>
    <property type="molecule type" value="Genomic_DNA"/>
</dbReference>
<feature type="compositionally biased region" description="Polar residues" evidence="8">
    <location>
        <begin position="379"/>
        <end position="393"/>
    </location>
</feature>
<dbReference type="PANTHER" id="PTHR48041">
    <property type="entry name" value="ABC TRANSPORTER G FAMILY MEMBER 28"/>
    <property type="match status" value="1"/>
</dbReference>
<evidence type="ECO:0000256" key="1">
    <source>
        <dbReference type="ARBA" id="ARBA00004141"/>
    </source>
</evidence>
<evidence type="ECO:0000256" key="4">
    <source>
        <dbReference type="ARBA" id="ARBA00022741"/>
    </source>
</evidence>
<dbReference type="GO" id="GO:0005524">
    <property type="term" value="F:ATP binding"/>
    <property type="evidence" value="ECO:0007669"/>
    <property type="project" value="UniProtKB-KW"/>
</dbReference>
<feature type="region of interest" description="Disordered" evidence="8">
    <location>
        <begin position="96"/>
        <end position="118"/>
    </location>
</feature>
<evidence type="ECO:0000313" key="12">
    <source>
        <dbReference type="Proteomes" id="UP000660262"/>
    </source>
</evidence>
<dbReference type="OrthoDB" id="66620at2759"/>
<proteinExistence type="predicted"/>
<dbReference type="GO" id="GO:0016020">
    <property type="term" value="C:membrane"/>
    <property type="evidence" value="ECO:0007669"/>
    <property type="project" value="UniProtKB-SubCell"/>
</dbReference>
<dbReference type="InterPro" id="IPR013525">
    <property type="entry name" value="ABC2_TM"/>
</dbReference>
<dbReference type="InterPro" id="IPR003593">
    <property type="entry name" value="AAA+_ATPase"/>
</dbReference>
<feature type="transmembrane region" description="Helical" evidence="9">
    <location>
        <begin position="561"/>
        <end position="582"/>
    </location>
</feature>
<organism evidence="11 12">
    <name type="scientific">Pycnococcus provasolii</name>
    <dbReference type="NCBI Taxonomy" id="41880"/>
    <lineage>
        <taxon>Eukaryota</taxon>
        <taxon>Viridiplantae</taxon>
        <taxon>Chlorophyta</taxon>
        <taxon>Pseudoscourfieldiophyceae</taxon>
        <taxon>Pseudoscourfieldiales</taxon>
        <taxon>Pycnococcaceae</taxon>
        <taxon>Pycnococcus</taxon>
    </lineage>
</organism>
<reference evidence="11" key="1">
    <citation type="submission" date="2020-10" db="EMBL/GenBank/DDBJ databases">
        <title>Unveiling of a novel bifunctional photoreceptor, Dualchrome1, isolated from a cosmopolitan green alga.</title>
        <authorList>
            <person name="Suzuki S."/>
            <person name="Kawachi M."/>
        </authorList>
    </citation>
    <scope>NUCLEOTIDE SEQUENCE</scope>
    <source>
        <strain evidence="11">NIES 2893</strain>
    </source>
</reference>
<dbReference type="Pfam" id="PF00005">
    <property type="entry name" value="ABC_tran"/>
    <property type="match status" value="1"/>
</dbReference>
<keyword evidence="5" id="KW-0067">ATP-binding</keyword>
<feature type="transmembrane region" description="Helical" evidence="9">
    <location>
        <begin position="702"/>
        <end position="719"/>
    </location>
</feature>
<evidence type="ECO:0000256" key="9">
    <source>
        <dbReference type="SAM" id="Phobius"/>
    </source>
</evidence>
<feature type="transmembrane region" description="Helical" evidence="9">
    <location>
        <begin position="669"/>
        <end position="690"/>
    </location>
</feature>
<feature type="domain" description="ABC transporter" evidence="10">
    <location>
        <begin position="116"/>
        <end position="357"/>
    </location>
</feature>
<keyword evidence="12" id="KW-1185">Reference proteome</keyword>
<feature type="region of interest" description="Disordered" evidence="8">
    <location>
        <begin position="1"/>
        <end position="23"/>
    </location>
</feature>
<feature type="compositionally biased region" description="Pro residues" evidence="8">
    <location>
        <begin position="103"/>
        <end position="112"/>
    </location>
</feature>
<dbReference type="GO" id="GO:0016887">
    <property type="term" value="F:ATP hydrolysis activity"/>
    <property type="evidence" value="ECO:0007669"/>
    <property type="project" value="InterPro"/>
</dbReference>
<feature type="transmembrane region" description="Helical" evidence="9">
    <location>
        <begin position="594"/>
        <end position="616"/>
    </location>
</feature>
<dbReference type="PANTHER" id="PTHR48041:SF91">
    <property type="entry name" value="ABC TRANSPORTER G FAMILY MEMBER 28"/>
    <property type="match status" value="1"/>
</dbReference>
<comment type="subcellular location">
    <subcellularLocation>
        <location evidence="1">Membrane</location>
        <topology evidence="1">Multi-pass membrane protein</topology>
    </subcellularLocation>
</comment>
<feature type="transmembrane region" description="Helical" evidence="9">
    <location>
        <begin position="779"/>
        <end position="800"/>
    </location>
</feature>
<keyword evidence="3 9" id="KW-0812">Transmembrane</keyword>
<evidence type="ECO:0000313" key="11">
    <source>
        <dbReference type="EMBL" id="GHP01462.1"/>
    </source>
</evidence>